<protein>
    <recommendedName>
        <fullName evidence="4">DUF3299 domain-containing protein</fullName>
    </recommendedName>
</protein>
<evidence type="ECO:0000313" key="2">
    <source>
        <dbReference type="EMBL" id="SMP29985.1"/>
    </source>
</evidence>
<name>A0ABY1PA72_9HYPH</name>
<dbReference type="EMBL" id="FXTT01000004">
    <property type="protein sequence ID" value="SMP29985.1"/>
    <property type="molecule type" value="Genomic_DNA"/>
</dbReference>
<accession>A0ABY1PA72</accession>
<proteinExistence type="predicted"/>
<sequence length="234" mass="26031">MRRLLILVSCFWLVAADVQAAKRVSWEDLKDPASQNFEDPFEALNILELRSLATVVRLRKQLDTGNVSEDNLFAVMQQLEAAEAKLAVSGVDTDALLSRRQEIADKRLTAAITGNAALDNQTISITGYVIPVLEPDGTSRGGYLVPQYGMCSHVPAPDPNQMIRYQAGSSWQPDRIYQRVRLTGRIDLTLTRQTINLLDGEVDMVAALNMTDAVLHPDKAFRPRPQDRTLFSAH</sequence>
<dbReference type="RefSeq" id="WP_155193454.1">
    <property type="nucleotide sequence ID" value="NZ_BAAAEA010000004.1"/>
</dbReference>
<reference evidence="2 3" key="1">
    <citation type="submission" date="2017-05" db="EMBL/GenBank/DDBJ databases">
        <authorList>
            <person name="Varghese N."/>
            <person name="Submissions S."/>
        </authorList>
    </citation>
    <scope>NUCLEOTIDE SEQUENCE [LARGE SCALE GENOMIC DNA]</scope>
    <source>
        <strain evidence="2 3">DSM 15949</strain>
    </source>
</reference>
<dbReference type="Proteomes" id="UP001157914">
    <property type="component" value="Unassembled WGS sequence"/>
</dbReference>
<organism evidence="2 3">
    <name type="scientific">Roseibium denhamense</name>
    <dbReference type="NCBI Taxonomy" id="76305"/>
    <lineage>
        <taxon>Bacteria</taxon>
        <taxon>Pseudomonadati</taxon>
        <taxon>Pseudomonadota</taxon>
        <taxon>Alphaproteobacteria</taxon>
        <taxon>Hyphomicrobiales</taxon>
        <taxon>Stappiaceae</taxon>
        <taxon>Roseibium</taxon>
    </lineage>
</organism>
<keyword evidence="1" id="KW-0732">Signal</keyword>
<dbReference type="Pfam" id="PF11736">
    <property type="entry name" value="DUF3299"/>
    <property type="match status" value="1"/>
</dbReference>
<dbReference type="InterPro" id="IPR021727">
    <property type="entry name" value="DUF3299"/>
</dbReference>
<evidence type="ECO:0008006" key="4">
    <source>
        <dbReference type="Google" id="ProtNLM"/>
    </source>
</evidence>
<comment type="caution">
    <text evidence="2">The sequence shown here is derived from an EMBL/GenBank/DDBJ whole genome shotgun (WGS) entry which is preliminary data.</text>
</comment>
<evidence type="ECO:0000256" key="1">
    <source>
        <dbReference type="SAM" id="SignalP"/>
    </source>
</evidence>
<keyword evidence="3" id="KW-1185">Reference proteome</keyword>
<gene>
    <name evidence="2" type="ORF">SAMN06265374_3174</name>
</gene>
<evidence type="ECO:0000313" key="3">
    <source>
        <dbReference type="Proteomes" id="UP001157914"/>
    </source>
</evidence>
<feature type="signal peptide" evidence="1">
    <location>
        <begin position="1"/>
        <end position="20"/>
    </location>
</feature>
<dbReference type="Gene3D" id="2.40.50.870">
    <property type="entry name" value="Protein of unknown function (DUF3299)"/>
    <property type="match status" value="1"/>
</dbReference>
<feature type="chain" id="PRO_5046957130" description="DUF3299 domain-containing protein" evidence="1">
    <location>
        <begin position="21"/>
        <end position="234"/>
    </location>
</feature>